<keyword evidence="2" id="KW-0812">Transmembrane</keyword>
<evidence type="ECO:0000313" key="4">
    <source>
        <dbReference type="Proteomes" id="UP000631535"/>
    </source>
</evidence>
<proteinExistence type="predicted"/>
<name>A0ABQ2MTU0_9ACTN</name>
<sequence>MRVIKMAKHAKKSAGKWGPEIAAAGEHRAGREDQRVGLHPQVATSVGRENAGQTEGWERATDPPSETPPTFASTMSFVGCTRRVSAWADRHGGRGNAYQAALWAGVILALLFMYVLIGGWYAFLLTATLLFVSVPLLWPFVPAMFSFFGFRSHRRSQRKAEYLSEQQLAVMKQITRDRPTPPDGGRM</sequence>
<keyword evidence="2" id="KW-0472">Membrane</keyword>
<feature type="transmembrane region" description="Helical" evidence="2">
    <location>
        <begin position="129"/>
        <end position="150"/>
    </location>
</feature>
<feature type="region of interest" description="Disordered" evidence="1">
    <location>
        <begin position="42"/>
        <end position="69"/>
    </location>
</feature>
<dbReference type="EMBL" id="BMMP01000031">
    <property type="protein sequence ID" value="GGO58458.1"/>
    <property type="molecule type" value="Genomic_DNA"/>
</dbReference>
<protein>
    <submittedName>
        <fullName evidence="3">Uncharacterized protein</fullName>
    </submittedName>
</protein>
<evidence type="ECO:0000313" key="3">
    <source>
        <dbReference type="EMBL" id="GGO58458.1"/>
    </source>
</evidence>
<reference evidence="4" key="1">
    <citation type="journal article" date="2019" name="Int. J. Syst. Evol. Microbiol.">
        <title>The Global Catalogue of Microorganisms (GCM) 10K type strain sequencing project: providing services to taxonomists for standard genome sequencing and annotation.</title>
        <authorList>
            <consortium name="The Broad Institute Genomics Platform"/>
            <consortium name="The Broad Institute Genome Sequencing Center for Infectious Disease"/>
            <person name="Wu L."/>
            <person name="Ma J."/>
        </authorList>
    </citation>
    <scope>NUCLEOTIDE SEQUENCE [LARGE SCALE GENOMIC DNA]</scope>
    <source>
        <strain evidence="4">CGMCC 4.7178</strain>
    </source>
</reference>
<accession>A0ABQ2MTU0</accession>
<comment type="caution">
    <text evidence="3">The sequence shown here is derived from an EMBL/GenBank/DDBJ whole genome shotgun (WGS) entry which is preliminary data.</text>
</comment>
<dbReference type="Proteomes" id="UP000631535">
    <property type="component" value="Unassembled WGS sequence"/>
</dbReference>
<gene>
    <name evidence="3" type="ORF">GCM10012287_56660</name>
</gene>
<evidence type="ECO:0000256" key="2">
    <source>
        <dbReference type="SAM" id="Phobius"/>
    </source>
</evidence>
<keyword evidence="4" id="KW-1185">Reference proteome</keyword>
<feature type="transmembrane region" description="Helical" evidence="2">
    <location>
        <begin position="100"/>
        <end position="123"/>
    </location>
</feature>
<keyword evidence="2" id="KW-1133">Transmembrane helix</keyword>
<evidence type="ECO:0000256" key="1">
    <source>
        <dbReference type="SAM" id="MobiDB-lite"/>
    </source>
</evidence>
<organism evidence="3 4">
    <name type="scientific">Streptomyces daqingensis</name>
    <dbReference type="NCBI Taxonomy" id="1472640"/>
    <lineage>
        <taxon>Bacteria</taxon>
        <taxon>Bacillati</taxon>
        <taxon>Actinomycetota</taxon>
        <taxon>Actinomycetes</taxon>
        <taxon>Kitasatosporales</taxon>
        <taxon>Streptomycetaceae</taxon>
        <taxon>Streptomyces</taxon>
    </lineage>
</organism>